<organism evidence="4 5">
    <name type="scientific">Streptomyces chumphonensis</name>
    <dbReference type="NCBI Taxonomy" id="1214925"/>
    <lineage>
        <taxon>Bacteria</taxon>
        <taxon>Bacillati</taxon>
        <taxon>Actinomycetota</taxon>
        <taxon>Actinomycetes</taxon>
        <taxon>Kitasatosporales</taxon>
        <taxon>Streptomycetaceae</taxon>
        <taxon>Streptomyces</taxon>
    </lineage>
</organism>
<keyword evidence="4" id="KW-0378">Hydrolase</keyword>
<comment type="caution">
    <text evidence="4">The sequence shown here is derived from an EMBL/GenBank/DDBJ whole genome shotgun (WGS) entry which is preliminary data.</text>
</comment>
<dbReference type="EMBL" id="JACXYU010000013">
    <property type="protein sequence ID" value="MBD3933977.1"/>
    <property type="molecule type" value="Genomic_DNA"/>
</dbReference>
<feature type="compositionally biased region" description="Basic and acidic residues" evidence="1">
    <location>
        <begin position="42"/>
        <end position="55"/>
    </location>
</feature>
<dbReference type="CDD" id="cd14686">
    <property type="entry name" value="bZIP"/>
    <property type="match status" value="1"/>
</dbReference>
<protein>
    <submittedName>
        <fullName evidence="4">Restriction endonuclease</fullName>
    </submittedName>
</protein>
<dbReference type="InterPro" id="IPR052906">
    <property type="entry name" value="Type_IV_Methyl-Rstrct_Enzyme"/>
</dbReference>
<evidence type="ECO:0000256" key="1">
    <source>
        <dbReference type="SAM" id="MobiDB-lite"/>
    </source>
</evidence>
<dbReference type="RefSeq" id="WP_191211279.1">
    <property type="nucleotide sequence ID" value="NZ_BAABKL010000009.1"/>
</dbReference>
<dbReference type="PANTHER" id="PTHR30015:SF7">
    <property type="entry name" value="TYPE IV METHYL-DIRECTED RESTRICTION ENZYME ECOKMRR"/>
    <property type="match status" value="1"/>
</dbReference>
<dbReference type="AlphaFoldDB" id="A0A927IEA5"/>
<feature type="region of interest" description="Disordered" evidence="1">
    <location>
        <begin position="520"/>
        <end position="541"/>
    </location>
</feature>
<dbReference type="GO" id="GO:0003677">
    <property type="term" value="F:DNA binding"/>
    <property type="evidence" value="ECO:0007669"/>
    <property type="project" value="InterPro"/>
</dbReference>
<sequence length="700" mass="74847">MSRRSSGLVGVWAEMQRQQQRQQVAAQRQRVADAREYERRQRAWQREQARAHRDQQAAYRRQRTADAQRRTDELESEVAALTALLASGVRTAAFRTAALREPEQVEPFAPGTLAHPVPMPDPGGYAPASGGRVFGAQRRAQAEAEARARFEHDWYAAQAAEAQRQTRLAEYRRQYDRWAAQRLAEIRQHNATVERLGQDLAAGGAEAVVEYFSAALYASAGWPDGFPRQVTAAYDVAARQLVLSWQLPGPAVIPAVKSVRYVAGTDTEKETPRPATQRRALYRDVLAQCVLLAVREVFSADEFTTLDSVALTGFVDEHDPVTGRQGQIVLATVTVSRADFTGLHLAQVSAVDCLVDGLGGSLSTRPDQLLAVRPERLPEDVGRGVVSHGDDAEPDLHAMDPFAFEALIADLFRARGMRAVATSRSGDGGVDVEAVDPDPISGGKIVVQVKRYRNTVPPAAVRELFGTVQATGAIKGILVTTSGFGPGSRTFAEGKPLTLVSGPELVALLRENGLTGRLDDGTADACRADGPPPPPPESPGGHNLLGLSWSGSVALDVCALVCAGPRVLSDEHFVFYNNARTPEGAVAAVQPTGSDRASLRVAFDELPAAADRLVVAAAVDPESGPPADLAGFTAPNLRLRAADGTELGTLDVSDGRPGETALVLGSFRRRANGDWDFVPGGRGYAGGLEALVADHGVQVD</sequence>
<dbReference type="PANTHER" id="PTHR30015">
    <property type="entry name" value="MRR RESTRICTION SYSTEM PROTEIN"/>
    <property type="match status" value="1"/>
</dbReference>
<dbReference type="Pfam" id="PF04471">
    <property type="entry name" value="Mrr_cat"/>
    <property type="match status" value="1"/>
</dbReference>
<dbReference type="Pfam" id="PF02342">
    <property type="entry name" value="TerD"/>
    <property type="match status" value="1"/>
</dbReference>
<keyword evidence="4" id="KW-0255">Endonuclease</keyword>
<accession>A0A927IEA5</accession>
<evidence type="ECO:0000313" key="5">
    <source>
        <dbReference type="Proteomes" id="UP000632289"/>
    </source>
</evidence>
<name>A0A927IEA5_9ACTN</name>
<proteinExistence type="predicted"/>
<dbReference type="InterPro" id="IPR003325">
    <property type="entry name" value="TerD"/>
</dbReference>
<dbReference type="GO" id="GO:0015666">
    <property type="term" value="F:restriction endodeoxyribonuclease activity"/>
    <property type="evidence" value="ECO:0007669"/>
    <property type="project" value="TreeGrafter"/>
</dbReference>
<gene>
    <name evidence="4" type="ORF">IF129_20755</name>
</gene>
<evidence type="ECO:0000259" key="3">
    <source>
        <dbReference type="Pfam" id="PF04471"/>
    </source>
</evidence>
<reference evidence="4" key="1">
    <citation type="submission" date="2020-09" db="EMBL/GenBank/DDBJ databases">
        <title>Secondary metabolite and genome analysis of marine Streptomyces chumphonensis KK1-2T.</title>
        <authorList>
            <person name="Phongsopitanun W."/>
            <person name="Kanchanasin P."/>
            <person name="Pittayakhajonwut P."/>
            <person name="Suwanborirux K."/>
            <person name="Tanasupawat S."/>
        </authorList>
    </citation>
    <scope>NUCLEOTIDE SEQUENCE</scope>
    <source>
        <strain evidence="4">KK1-2</strain>
    </source>
</reference>
<dbReference type="Gene3D" id="3.40.1350.10">
    <property type="match status" value="1"/>
</dbReference>
<keyword evidence="5" id="KW-1185">Reference proteome</keyword>
<dbReference type="InterPro" id="IPR011335">
    <property type="entry name" value="Restrct_endonuc-II-like"/>
</dbReference>
<dbReference type="CDD" id="cd06974">
    <property type="entry name" value="TerD_like"/>
    <property type="match status" value="1"/>
</dbReference>
<dbReference type="Proteomes" id="UP000632289">
    <property type="component" value="Unassembled WGS sequence"/>
</dbReference>
<keyword evidence="4" id="KW-0540">Nuclease</keyword>
<dbReference type="InterPro" id="IPR007560">
    <property type="entry name" value="Restrct_endonuc_IV_Mrr"/>
</dbReference>
<feature type="domain" description="TerD" evidence="2">
    <location>
        <begin position="551"/>
        <end position="694"/>
    </location>
</feature>
<dbReference type="GO" id="GO:0009307">
    <property type="term" value="P:DNA restriction-modification system"/>
    <property type="evidence" value="ECO:0007669"/>
    <property type="project" value="InterPro"/>
</dbReference>
<feature type="region of interest" description="Disordered" evidence="1">
    <location>
        <begin position="42"/>
        <end position="71"/>
    </location>
</feature>
<evidence type="ECO:0000259" key="2">
    <source>
        <dbReference type="Pfam" id="PF02342"/>
    </source>
</evidence>
<dbReference type="InterPro" id="IPR011856">
    <property type="entry name" value="tRNA_endonuc-like_dom_sf"/>
</dbReference>
<evidence type="ECO:0000313" key="4">
    <source>
        <dbReference type="EMBL" id="MBD3933977.1"/>
    </source>
</evidence>
<dbReference type="Gene3D" id="2.60.60.30">
    <property type="entry name" value="sav2460 like domains"/>
    <property type="match status" value="1"/>
</dbReference>
<feature type="domain" description="Restriction endonuclease type IV Mrr" evidence="3">
    <location>
        <begin position="396"/>
        <end position="509"/>
    </location>
</feature>
<dbReference type="SUPFAM" id="SSF52980">
    <property type="entry name" value="Restriction endonuclease-like"/>
    <property type="match status" value="1"/>
</dbReference>